<feature type="transmembrane region" description="Helical" evidence="1">
    <location>
        <begin position="66"/>
        <end position="88"/>
    </location>
</feature>
<evidence type="ECO:0000313" key="2">
    <source>
        <dbReference type="EMBL" id="CAG6460706.1"/>
    </source>
</evidence>
<accession>A0A8D8F6Z4</accession>
<proteinExistence type="predicted"/>
<keyword evidence="1" id="KW-0472">Membrane</keyword>
<reference evidence="2" key="1">
    <citation type="submission" date="2021-05" db="EMBL/GenBank/DDBJ databases">
        <authorList>
            <person name="Alioto T."/>
            <person name="Alioto T."/>
            <person name="Gomez Garrido J."/>
        </authorList>
    </citation>
    <scope>NUCLEOTIDE SEQUENCE</scope>
</reference>
<protein>
    <submittedName>
        <fullName evidence="2">(northern house mosquito) hypothetical protein</fullName>
    </submittedName>
</protein>
<dbReference type="EMBL" id="HBUE01041140">
    <property type="protein sequence ID" value="CAG6460706.1"/>
    <property type="molecule type" value="Transcribed_RNA"/>
</dbReference>
<dbReference type="AlphaFoldDB" id="A0A8D8F6Z4"/>
<evidence type="ECO:0000256" key="1">
    <source>
        <dbReference type="SAM" id="Phobius"/>
    </source>
</evidence>
<name>A0A8D8F6Z4_CULPI</name>
<keyword evidence="1" id="KW-0812">Transmembrane</keyword>
<sequence>MLHVIEACRMVANLRACHRQRMLLRRRRNTLLAGGRFVRRATGSGRSATAAVLLAVIPGRGRRRSLAGLALVPLLVAVLFLAAVTVAVRTTGTTRASRSRRRCRTVAVAGTVVVTTTSGNRATVRADVVVLDFVLGDFQLQRVGRGGGRGRGVSGEGRPGPGQPVFGDFDLEAGFGFAERREIQLVLGQFDLDGTGRGIRRRGTEQ</sequence>
<keyword evidence="1" id="KW-1133">Transmembrane helix</keyword>
<organism evidence="2">
    <name type="scientific">Culex pipiens</name>
    <name type="common">House mosquito</name>
    <dbReference type="NCBI Taxonomy" id="7175"/>
    <lineage>
        <taxon>Eukaryota</taxon>
        <taxon>Metazoa</taxon>
        <taxon>Ecdysozoa</taxon>
        <taxon>Arthropoda</taxon>
        <taxon>Hexapoda</taxon>
        <taxon>Insecta</taxon>
        <taxon>Pterygota</taxon>
        <taxon>Neoptera</taxon>
        <taxon>Endopterygota</taxon>
        <taxon>Diptera</taxon>
        <taxon>Nematocera</taxon>
        <taxon>Culicoidea</taxon>
        <taxon>Culicidae</taxon>
        <taxon>Culicinae</taxon>
        <taxon>Culicini</taxon>
        <taxon>Culex</taxon>
        <taxon>Culex</taxon>
    </lineage>
</organism>